<proteinExistence type="predicted"/>
<evidence type="ECO:0000313" key="3">
    <source>
        <dbReference type="Proteomes" id="UP000829196"/>
    </source>
</evidence>
<comment type="caution">
    <text evidence="2">The sequence shown here is derived from an EMBL/GenBank/DDBJ whole genome shotgun (WGS) entry which is preliminary data.</text>
</comment>
<feature type="transmembrane region" description="Helical" evidence="1">
    <location>
        <begin position="47"/>
        <end position="66"/>
    </location>
</feature>
<evidence type="ECO:0000313" key="2">
    <source>
        <dbReference type="EMBL" id="KAI0508230.1"/>
    </source>
</evidence>
<organism evidence="2 3">
    <name type="scientific">Dendrobium nobile</name>
    <name type="common">Orchid</name>
    <dbReference type="NCBI Taxonomy" id="94219"/>
    <lineage>
        <taxon>Eukaryota</taxon>
        <taxon>Viridiplantae</taxon>
        <taxon>Streptophyta</taxon>
        <taxon>Embryophyta</taxon>
        <taxon>Tracheophyta</taxon>
        <taxon>Spermatophyta</taxon>
        <taxon>Magnoliopsida</taxon>
        <taxon>Liliopsida</taxon>
        <taxon>Asparagales</taxon>
        <taxon>Orchidaceae</taxon>
        <taxon>Epidendroideae</taxon>
        <taxon>Malaxideae</taxon>
        <taxon>Dendrobiinae</taxon>
        <taxon>Dendrobium</taxon>
    </lineage>
</organism>
<protein>
    <submittedName>
        <fullName evidence="2">Uncharacterized protein</fullName>
    </submittedName>
</protein>
<sequence length="88" mass="10082">MCIYGSRPHITASFKVEYSLSLPYSPLNISQLLDFISTDRYNKICTIGLYVMQMLLFTIKIFSLGFDYSEVFSDLSYLVQNQDAVSCI</sequence>
<keyword evidence="1" id="KW-1133">Transmembrane helix</keyword>
<accession>A0A8T3B9R0</accession>
<keyword evidence="1" id="KW-0812">Transmembrane</keyword>
<keyword evidence="1" id="KW-0472">Membrane</keyword>
<keyword evidence="3" id="KW-1185">Reference proteome</keyword>
<dbReference type="EMBL" id="JAGYWB010000010">
    <property type="protein sequence ID" value="KAI0508230.1"/>
    <property type="molecule type" value="Genomic_DNA"/>
</dbReference>
<reference evidence="2" key="1">
    <citation type="journal article" date="2022" name="Front. Genet.">
        <title>Chromosome-Scale Assembly of the Dendrobium nobile Genome Provides Insights Into the Molecular Mechanism of the Biosynthesis of the Medicinal Active Ingredient of Dendrobium.</title>
        <authorList>
            <person name="Xu Q."/>
            <person name="Niu S.-C."/>
            <person name="Li K.-L."/>
            <person name="Zheng P.-J."/>
            <person name="Zhang X.-J."/>
            <person name="Jia Y."/>
            <person name="Liu Y."/>
            <person name="Niu Y.-X."/>
            <person name="Yu L.-H."/>
            <person name="Chen D.-F."/>
            <person name="Zhang G.-Q."/>
        </authorList>
    </citation>
    <scope>NUCLEOTIDE SEQUENCE</scope>
    <source>
        <tissue evidence="2">Leaf</tissue>
    </source>
</reference>
<evidence type="ECO:0000256" key="1">
    <source>
        <dbReference type="SAM" id="Phobius"/>
    </source>
</evidence>
<gene>
    <name evidence="2" type="ORF">KFK09_014365</name>
</gene>
<dbReference type="Proteomes" id="UP000829196">
    <property type="component" value="Unassembled WGS sequence"/>
</dbReference>
<name>A0A8T3B9R0_DENNO</name>
<dbReference type="AlphaFoldDB" id="A0A8T3B9R0"/>